<gene>
    <name evidence="3" type="ORF">GCM10011282_14110</name>
</gene>
<evidence type="ECO:0000256" key="1">
    <source>
        <dbReference type="SAM" id="Phobius"/>
    </source>
</evidence>
<feature type="transmembrane region" description="Helical" evidence="1">
    <location>
        <begin position="315"/>
        <end position="332"/>
    </location>
</feature>
<dbReference type="InterPro" id="IPR007890">
    <property type="entry name" value="CHASE2"/>
</dbReference>
<feature type="domain" description="Guanylate cyclase" evidence="2">
    <location>
        <begin position="432"/>
        <end position="563"/>
    </location>
</feature>
<dbReference type="Pfam" id="PF00211">
    <property type="entry name" value="Guanylate_cyc"/>
    <property type="match status" value="1"/>
</dbReference>
<dbReference type="EMBL" id="BMYT01000002">
    <property type="protein sequence ID" value="GGX09081.1"/>
    <property type="molecule type" value="Genomic_DNA"/>
</dbReference>
<dbReference type="InterPro" id="IPR029787">
    <property type="entry name" value="Nucleotide_cyclase"/>
</dbReference>
<dbReference type="PROSITE" id="PS50125">
    <property type="entry name" value="GUANYLATE_CYCLASE_2"/>
    <property type="match status" value="1"/>
</dbReference>
<evidence type="ECO:0000313" key="3">
    <source>
        <dbReference type="EMBL" id="GGX09081.1"/>
    </source>
</evidence>
<keyword evidence="1" id="KW-0812">Transmembrane</keyword>
<organism evidence="3 4">
    <name type="scientific">Undibacterium macrobrachii</name>
    <dbReference type="NCBI Taxonomy" id="1119058"/>
    <lineage>
        <taxon>Bacteria</taxon>
        <taxon>Pseudomonadati</taxon>
        <taxon>Pseudomonadota</taxon>
        <taxon>Betaproteobacteria</taxon>
        <taxon>Burkholderiales</taxon>
        <taxon>Oxalobacteraceae</taxon>
        <taxon>Undibacterium</taxon>
    </lineage>
</organism>
<dbReference type="Gene3D" id="3.30.70.1230">
    <property type="entry name" value="Nucleotide cyclase"/>
    <property type="match status" value="1"/>
</dbReference>
<dbReference type="CDD" id="cd07302">
    <property type="entry name" value="CHD"/>
    <property type="match status" value="1"/>
</dbReference>
<comment type="caution">
    <text evidence="3">The sequence shown here is derived from an EMBL/GenBank/DDBJ whole genome shotgun (WGS) entry which is preliminary data.</text>
</comment>
<name>A0ABQ2XBN8_9BURK</name>
<keyword evidence="1" id="KW-0472">Membrane</keyword>
<accession>A0ABQ2XBN8</accession>
<evidence type="ECO:0000259" key="2">
    <source>
        <dbReference type="PROSITE" id="PS50125"/>
    </source>
</evidence>
<evidence type="ECO:0000313" key="4">
    <source>
        <dbReference type="Proteomes" id="UP000620127"/>
    </source>
</evidence>
<dbReference type="PANTHER" id="PTHR43081">
    <property type="entry name" value="ADENYLATE CYCLASE, TERMINAL-DIFFERENTIATION SPECIFIC-RELATED"/>
    <property type="match status" value="1"/>
</dbReference>
<dbReference type="SMART" id="SM01080">
    <property type="entry name" value="CHASE2"/>
    <property type="match status" value="1"/>
</dbReference>
<feature type="transmembrane region" description="Helical" evidence="1">
    <location>
        <begin position="364"/>
        <end position="384"/>
    </location>
</feature>
<keyword evidence="4" id="KW-1185">Reference proteome</keyword>
<feature type="transmembrane region" description="Helical" evidence="1">
    <location>
        <begin position="339"/>
        <end position="358"/>
    </location>
</feature>
<dbReference type="SUPFAM" id="SSF55073">
    <property type="entry name" value="Nucleotide cyclase"/>
    <property type="match status" value="1"/>
</dbReference>
<sequence>MIMKRRVGFIPIFSLIFVLIAIAEIVWLHKLQRLDHLLSDFLVKTHAEKLQADPDIVIITIDDASLAEMEGKVGKWVWPRSVHAEILEAIYQQQPKAIVFDLTFNEKDKDRPESDQLFNEAIRGKQHVYFPITLRSLNNDAYVGRLSDLQQALGLIKTAQADPGARGGFLPPLAIDMASWQVGTINFNHDRGIGRSYDLYSNLSGWLMPSLPAKVMQSLGYPVPQQAEILLSWRGSKYPYKRISYSELYADIDRAKPLRPANEFRNKIVIIGADASSLHDIRPTPIDNEYSGLDILATAMDNLKNQRAMQMPSQWPFLLVTLMAIAAIYICFVKRINALIPAVALSMITPLSIVLAYLALSQLWIIHIITPLLIVWAYYFSLALREYWIVHRSYQATIKEFGRYVNPHVVKDWIAKEGSEHVGEKAESRNITVLFSDIRGFTSLSENRSPEEVVALLNRYFTLQVEVIFRFNGTVDKFIGDCIMAFWGAPLDNPQHARDAVMAAIEMSKVLEKFKAELEDTNLDFDVGIGLHSGPAVVGSIGSAERKEFTAIGDTVNLASRIEGLTKGVSRILVSAETMQLCGDALDFHPVGSYKVKGREQEVILFSPLAPISPPSPQNDKDAI</sequence>
<dbReference type="InterPro" id="IPR050697">
    <property type="entry name" value="Adenylyl/Guanylyl_Cyclase_3/4"/>
</dbReference>
<dbReference type="SMART" id="SM00044">
    <property type="entry name" value="CYCc"/>
    <property type="match status" value="1"/>
</dbReference>
<proteinExistence type="predicted"/>
<keyword evidence="1" id="KW-1133">Transmembrane helix</keyword>
<protein>
    <submittedName>
        <fullName evidence="3">Adenylate/guanylate cyclase domain-containing protein</fullName>
    </submittedName>
</protein>
<dbReference type="Proteomes" id="UP000620127">
    <property type="component" value="Unassembled WGS sequence"/>
</dbReference>
<reference evidence="4" key="1">
    <citation type="journal article" date="2019" name="Int. J. Syst. Evol. Microbiol.">
        <title>The Global Catalogue of Microorganisms (GCM) 10K type strain sequencing project: providing services to taxonomists for standard genome sequencing and annotation.</title>
        <authorList>
            <consortium name="The Broad Institute Genomics Platform"/>
            <consortium name="The Broad Institute Genome Sequencing Center for Infectious Disease"/>
            <person name="Wu L."/>
            <person name="Ma J."/>
        </authorList>
    </citation>
    <scope>NUCLEOTIDE SEQUENCE [LARGE SCALE GENOMIC DNA]</scope>
    <source>
        <strain evidence="4">KCTC 23916</strain>
    </source>
</reference>
<dbReference type="PANTHER" id="PTHR43081:SF1">
    <property type="entry name" value="ADENYLATE CYCLASE, TERMINAL-DIFFERENTIATION SPECIFIC"/>
    <property type="match status" value="1"/>
</dbReference>
<dbReference type="InterPro" id="IPR001054">
    <property type="entry name" value="A/G_cyclase"/>
</dbReference>
<dbReference type="Pfam" id="PF05226">
    <property type="entry name" value="CHASE2"/>
    <property type="match status" value="1"/>
</dbReference>